<evidence type="ECO:0000313" key="1">
    <source>
        <dbReference type="EMBL" id="KAI4375513.1"/>
    </source>
</evidence>
<protein>
    <submittedName>
        <fullName evidence="1">Uncharacterized protein</fullName>
    </submittedName>
</protein>
<evidence type="ECO:0000313" key="2">
    <source>
        <dbReference type="Proteomes" id="UP001057402"/>
    </source>
</evidence>
<gene>
    <name evidence="1" type="ORF">MLD38_013373</name>
</gene>
<organism evidence="1 2">
    <name type="scientific">Melastoma candidum</name>
    <dbReference type="NCBI Taxonomy" id="119954"/>
    <lineage>
        <taxon>Eukaryota</taxon>
        <taxon>Viridiplantae</taxon>
        <taxon>Streptophyta</taxon>
        <taxon>Embryophyta</taxon>
        <taxon>Tracheophyta</taxon>
        <taxon>Spermatophyta</taxon>
        <taxon>Magnoliopsida</taxon>
        <taxon>eudicotyledons</taxon>
        <taxon>Gunneridae</taxon>
        <taxon>Pentapetalae</taxon>
        <taxon>rosids</taxon>
        <taxon>malvids</taxon>
        <taxon>Myrtales</taxon>
        <taxon>Melastomataceae</taxon>
        <taxon>Melastomatoideae</taxon>
        <taxon>Melastomateae</taxon>
        <taxon>Melastoma</taxon>
    </lineage>
</organism>
<proteinExistence type="predicted"/>
<reference evidence="2" key="1">
    <citation type="journal article" date="2023" name="Front. Plant Sci.">
        <title>Chromosomal-level genome assembly of Melastoma candidum provides insights into trichome evolution.</title>
        <authorList>
            <person name="Zhong Y."/>
            <person name="Wu W."/>
            <person name="Sun C."/>
            <person name="Zou P."/>
            <person name="Liu Y."/>
            <person name="Dai S."/>
            <person name="Zhou R."/>
        </authorList>
    </citation>
    <scope>NUCLEOTIDE SEQUENCE [LARGE SCALE GENOMIC DNA]</scope>
</reference>
<sequence>MLCFRHPTIHKPGKSANELHEIRKSLNNLLGPFNSQFSGLNPRQATVSPTVQACNATTPISSESNAMPLIKILGSLVEIPYCKGMLLIPSFQVNLSAVRCSELSKYRQ</sequence>
<name>A0ACB9RDJ5_9MYRT</name>
<accession>A0ACB9RDJ5</accession>
<dbReference type="EMBL" id="CM042883">
    <property type="protein sequence ID" value="KAI4375513.1"/>
    <property type="molecule type" value="Genomic_DNA"/>
</dbReference>
<dbReference type="Proteomes" id="UP001057402">
    <property type="component" value="Chromosome 4"/>
</dbReference>
<comment type="caution">
    <text evidence="1">The sequence shown here is derived from an EMBL/GenBank/DDBJ whole genome shotgun (WGS) entry which is preliminary data.</text>
</comment>
<keyword evidence="2" id="KW-1185">Reference proteome</keyword>